<dbReference type="GO" id="GO:0016567">
    <property type="term" value="P:protein ubiquitination"/>
    <property type="evidence" value="ECO:0007669"/>
    <property type="project" value="UniProtKB-UniRule"/>
</dbReference>
<evidence type="ECO:0000256" key="9">
    <source>
        <dbReference type="RuleBase" id="RU367105"/>
    </source>
</evidence>
<proteinExistence type="inferred from homology"/>
<dbReference type="SUPFAM" id="SSF52949">
    <property type="entry name" value="Macro domain-like"/>
    <property type="match status" value="1"/>
</dbReference>
<evidence type="ECO:0000256" key="10">
    <source>
        <dbReference type="SAM" id="MobiDB-lite"/>
    </source>
</evidence>
<dbReference type="InterPro" id="IPR039396">
    <property type="entry name" value="Deltex_C"/>
</dbReference>
<dbReference type="CDD" id="cd09633">
    <property type="entry name" value="Deltex_C"/>
    <property type="match status" value="1"/>
</dbReference>
<feature type="region of interest" description="Disordered" evidence="10">
    <location>
        <begin position="1"/>
        <end position="28"/>
    </location>
</feature>
<dbReference type="GO" id="GO:0005737">
    <property type="term" value="C:cytoplasm"/>
    <property type="evidence" value="ECO:0007669"/>
    <property type="project" value="UniProtKB-SubCell"/>
</dbReference>
<dbReference type="InterPro" id="IPR002589">
    <property type="entry name" value="Macro_dom"/>
</dbReference>
<dbReference type="InterPro" id="IPR001841">
    <property type="entry name" value="Znf_RING"/>
</dbReference>
<dbReference type="RefSeq" id="XP_019641158.1">
    <property type="nucleotide sequence ID" value="XM_019785599.1"/>
</dbReference>
<evidence type="ECO:0000256" key="7">
    <source>
        <dbReference type="ARBA" id="ARBA00022833"/>
    </source>
</evidence>
<dbReference type="AlphaFoldDB" id="A0A6P4ZW61"/>
<dbReference type="PROSITE" id="PS51154">
    <property type="entry name" value="MACRO"/>
    <property type="match status" value="1"/>
</dbReference>
<evidence type="ECO:0000259" key="11">
    <source>
        <dbReference type="PROSITE" id="PS50089"/>
    </source>
</evidence>
<comment type="similarity">
    <text evidence="3 9">Belongs to the Deltex family.</text>
</comment>
<dbReference type="InterPro" id="IPR039398">
    <property type="entry name" value="Deltex_fam"/>
</dbReference>
<sequence>MGAIVSKQRDKEKNMEGNPNAVSSGNETHKLNHGYMSTKASQQAYVTGPGDMSLQGARVTVQEPILPYEGTTGGHNRHNCVYITNFDGDISEIEKYFSRRYSSDFRQVTTDTSDDWGDKIVEFKSRQVAEKVAKEEHRVKKKTLKVTLVNAPMKKVDNTVIVRDQDIGQGGKSTSEANEKGLYPTETLKKMQDSSWEGEPTKAAPLPGMHNYDSDEEGSISHQLQVAEVTNKSTRAHEISTNEQGTNESVDEMAITIDAVKLEFIKKVHKMEFEDIPRKNSVVIEQDTESQPCKVTFRTHKPGKGNVERASEQFMELYRRISATLSRHNTINVLEVLPECTIRSLHRALTLANADGRVLVKNCLSDDFNVVFYGSETDVESAIQTFIENSTKKENAPDRDDNTAPQSRMTHHMQTMDTQNYASVRTRSDRHFEATVGDITISVQEGDLTQERVDAVVNAANKRLDHAGGVALAISRAGGRKIQEESDEYVKKSGTLTIGQAMHTGAGKMPCKYVIHTVGPKWHSHGDKDTVKAQLYEALHNVLYYATSRLKATSIAIPAISAGIYGVPVEVCAEQLVLATLKFVHSSPGNNTLRDIRFVNIDGQINRVFVRAFSGSLPPNPTEPPHRSQATTDDDCPICLTNVVRPRRLRCCNNVFCYDCIEEAFQVKPVCPTCGHQHGALKGTQPAEATMDNRNSPQPLPGYNCGTIEILYSIPDGYQQENHPNPGMPYKGTKRMAFLPDNSEGREVLRLLKKAFDNRLVFTVGTSATTGETDVVIWNDIHHKTSRKGGASNYGYPDPDYLKRVTEELAAKGIR</sequence>
<dbReference type="InterPro" id="IPR039399">
    <property type="entry name" value="Deltex_C_sf"/>
</dbReference>
<feature type="domain" description="RING-type" evidence="11">
    <location>
        <begin position="636"/>
        <end position="674"/>
    </location>
</feature>
<comment type="subcellular location">
    <subcellularLocation>
        <location evidence="9">Cytoplasm</location>
    </subcellularLocation>
</comment>
<dbReference type="UniPathway" id="UPA00143"/>
<evidence type="ECO:0000256" key="6">
    <source>
        <dbReference type="ARBA" id="ARBA00022771"/>
    </source>
</evidence>
<evidence type="ECO:0000256" key="5">
    <source>
        <dbReference type="ARBA" id="ARBA00022723"/>
    </source>
</evidence>
<feature type="compositionally biased region" description="Basic and acidic residues" evidence="10">
    <location>
        <begin position="390"/>
        <end position="402"/>
    </location>
</feature>
<dbReference type="GeneID" id="109482762"/>
<keyword evidence="13" id="KW-1185">Reference proteome</keyword>
<dbReference type="PANTHER" id="PTHR12622">
    <property type="entry name" value="DELTEX-RELATED"/>
    <property type="match status" value="1"/>
</dbReference>
<name>A0A6P4ZW61_BRABE</name>
<dbReference type="SMART" id="SM00506">
    <property type="entry name" value="A1pp"/>
    <property type="match status" value="1"/>
</dbReference>
<feature type="domain" description="Macro" evidence="12">
    <location>
        <begin position="428"/>
        <end position="617"/>
    </location>
</feature>
<dbReference type="InterPro" id="IPR013083">
    <property type="entry name" value="Znf_RING/FYVE/PHD"/>
</dbReference>
<dbReference type="OrthoDB" id="527344at2759"/>
<dbReference type="SMART" id="SM00184">
    <property type="entry name" value="RING"/>
    <property type="match status" value="1"/>
</dbReference>
<dbReference type="GO" id="GO:0061630">
    <property type="term" value="F:ubiquitin protein ligase activity"/>
    <property type="evidence" value="ECO:0007669"/>
    <property type="project" value="UniProtKB-UniRule"/>
</dbReference>
<comment type="catalytic activity">
    <reaction evidence="1 9">
        <text>S-ubiquitinyl-[E2 ubiquitin-conjugating enzyme]-L-cysteine + [acceptor protein]-L-lysine = [E2 ubiquitin-conjugating enzyme]-L-cysteine + N(6)-ubiquitinyl-[acceptor protein]-L-lysine.</text>
        <dbReference type="EC" id="2.3.2.27"/>
    </reaction>
</comment>
<dbReference type="Pfam" id="PF01661">
    <property type="entry name" value="Macro"/>
    <property type="match status" value="1"/>
</dbReference>
<dbReference type="EC" id="2.3.2.27" evidence="9"/>
<evidence type="ECO:0000256" key="1">
    <source>
        <dbReference type="ARBA" id="ARBA00000900"/>
    </source>
</evidence>
<keyword evidence="7 9" id="KW-0862">Zinc</keyword>
<dbReference type="Gene3D" id="3.30.40.10">
    <property type="entry name" value="Zinc/RING finger domain, C3HC4 (zinc finger)"/>
    <property type="match status" value="1"/>
</dbReference>
<comment type="pathway">
    <text evidence="2 9">Protein modification; protein ubiquitination.</text>
</comment>
<evidence type="ECO:0000256" key="3">
    <source>
        <dbReference type="ARBA" id="ARBA00009413"/>
    </source>
</evidence>
<dbReference type="Gene3D" id="3.30.390.130">
    <property type="match status" value="1"/>
</dbReference>
<keyword evidence="6 8" id="KW-0863">Zinc-finger</keyword>
<evidence type="ECO:0000256" key="2">
    <source>
        <dbReference type="ARBA" id="ARBA00004906"/>
    </source>
</evidence>
<dbReference type="GO" id="GO:0007219">
    <property type="term" value="P:Notch signaling pathway"/>
    <property type="evidence" value="ECO:0007669"/>
    <property type="project" value="InterPro"/>
</dbReference>
<dbReference type="KEGG" id="bbel:109482762"/>
<evidence type="ECO:0000256" key="8">
    <source>
        <dbReference type="PROSITE-ProRule" id="PRU00175"/>
    </source>
</evidence>
<evidence type="ECO:0000313" key="13">
    <source>
        <dbReference type="Proteomes" id="UP000515135"/>
    </source>
</evidence>
<dbReference type="Pfam" id="PF18102">
    <property type="entry name" value="DTC"/>
    <property type="match status" value="1"/>
</dbReference>
<dbReference type="SUPFAM" id="SSF57850">
    <property type="entry name" value="RING/U-box"/>
    <property type="match status" value="1"/>
</dbReference>
<dbReference type="Proteomes" id="UP000515135">
    <property type="component" value="Unplaced"/>
</dbReference>
<evidence type="ECO:0000256" key="4">
    <source>
        <dbReference type="ARBA" id="ARBA00022679"/>
    </source>
</evidence>
<organism evidence="13 14">
    <name type="scientific">Branchiostoma belcheri</name>
    <name type="common">Amphioxus</name>
    <dbReference type="NCBI Taxonomy" id="7741"/>
    <lineage>
        <taxon>Eukaryota</taxon>
        <taxon>Metazoa</taxon>
        <taxon>Chordata</taxon>
        <taxon>Cephalochordata</taxon>
        <taxon>Leptocardii</taxon>
        <taxon>Amphioxiformes</taxon>
        <taxon>Branchiostomatidae</taxon>
        <taxon>Branchiostoma</taxon>
    </lineage>
</organism>
<keyword evidence="4 9" id="KW-0808">Transferase</keyword>
<evidence type="ECO:0000313" key="14">
    <source>
        <dbReference type="RefSeq" id="XP_019641158.1"/>
    </source>
</evidence>
<accession>A0A6P4ZW61</accession>
<keyword evidence="9" id="KW-0963">Cytoplasm</keyword>
<dbReference type="Gene3D" id="3.40.220.10">
    <property type="entry name" value="Leucine Aminopeptidase, subunit E, domain 1"/>
    <property type="match status" value="1"/>
</dbReference>
<dbReference type="Pfam" id="PF13639">
    <property type="entry name" value="zf-RING_2"/>
    <property type="match status" value="1"/>
</dbReference>
<keyword evidence="5 9" id="KW-0479">Metal-binding</keyword>
<feature type="region of interest" description="Disordered" evidence="10">
    <location>
        <begin position="389"/>
        <end position="411"/>
    </location>
</feature>
<gene>
    <name evidence="14" type="primary">LOC109482762</name>
</gene>
<dbReference type="InterPro" id="IPR043472">
    <property type="entry name" value="Macro_dom-like"/>
</dbReference>
<reference evidence="14" key="1">
    <citation type="submission" date="2025-08" db="UniProtKB">
        <authorList>
            <consortium name="RefSeq"/>
        </authorList>
    </citation>
    <scope>IDENTIFICATION</scope>
    <source>
        <tissue evidence="14">Gonad</tissue>
    </source>
</reference>
<dbReference type="GO" id="GO:0008270">
    <property type="term" value="F:zinc ion binding"/>
    <property type="evidence" value="ECO:0007669"/>
    <property type="project" value="UniProtKB-KW"/>
</dbReference>
<dbReference type="PROSITE" id="PS50089">
    <property type="entry name" value="ZF_RING_2"/>
    <property type="match status" value="1"/>
</dbReference>
<protein>
    <recommendedName>
        <fullName evidence="9">E3 ubiquitin-protein ligase</fullName>
        <ecNumber evidence="9">2.3.2.27</ecNumber>
    </recommendedName>
</protein>
<dbReference type="CDD" id="cd02907">
    <property type="entry name" value="Macro_Af1521_BAL-like"/>
    <property type="match status" value="1"/>
</dbReference>
<evidence type="ECO:0000259" key="12">
    <source>
        <dbReference type="PROSITE" id="PS51154"/>
    </source>
</evidence>